<keyword evidence="2" id="KW-1185">Reference proteome</keyword>
<sequence>MKGVATIPKAWSIPVDGSDPTPSRRGDLEWPWLISLKPEEHLIRHGPPVPSGRFVILILFRRSRRHKSNGKKALASSPPPSV</sequence>
<proteinExistence type="predicted"/>
<organism evidence="1 2">
    <name type="scientific">Liparis tanakae</name>
    <name type="common">Tanaka's snailfish</name>
    <dbReference type="NCBI Taxonomy" id="230148"/>
    <lineage>
        <taxon>Eukaryota</taxon>
        <taxon>Metazoa</taxon>
        <taxon>Chordata</taxon>
        <taxon>Craniata</taxon>
        <taxon>Vertebrata</taxon>
        <taxon>Euteleostomi</taxon>
        <taxon>Actinopterygii</taxon>
        <taxon>Neopterygii</taxon>
        <taxon>Teleostei</taxon>
        <taxon>Neoteleostei</taxon>
        <taxon>Acanthomorphata</taxon>
        <taxon>Eupercaria</taxon>
        <taxon>Perciformes</taxon>
        <taxon>Cottioidei</taxon>
        <taxon>Cottales</taxon>
        <taxon>Liparidae</taxon>
        <taxon>Liparis</taxon>
    </lineage>
</organism>
<protein>
    <submittedName>
        <fullName evidence="1">Uncharacterized protein</fullName>
    </submittedName>
</protein>
<dbReference type="Proteomes" id="UP000314294">
    <property type="component" value="Unassembled WGS sequence"/>
</dbReference>
<reference evidence="1 2" key="1">
    <citation type="submission" date="2019-03" db="EMBL/GenBank/DDBJ databases">
        <title>First draft genome of Liparis tanakae, snailfish: a comprehensive survey of snailfish specific genes.</title>
        <authorList>
            <person name="Kim W."/>
            <person name="Song I."/>
            <person name="Jeong J.-H."/>
            <person name="Kim D."/>
            <person name="Kim S."/>
            <person name="Ryu S."/>
            <person name="Song J.Y."/>
            <person name="Lee S.K."/>
        </authorList>
    </citation>
    <scope>NUCLEOTIDE SEQUENCE [LARGE SCALE GENOMIC DNA]</scope>
    <source>
        <tissue evidence="1">Muscle</tissue>
    </source>
</reference>
<gene>
    <name evidence="1" type="ORF">EYF80_030515</name>
</gene>
<evidence type="ECO:0000313" key="1">
    <source>
        <dbReference type="EMBL" id="TNN59230.1"/>
    </source>
</evidence>
<dbReference type="AlphaFoldDB" id="A0A4Z2H1A4"/>
<name>A0A4Z2H1A4_9TELE</name>
<evidence type="ECO:0000313" key="2">
    <source>
        <dbReference type="Proteomes" id="UP000314294"/>
    </source>
</evidence>
<dbReference type="EMBL" id="SRLO01000360">
    <property type="protein sequence ID" value="TNN59230.1"/>
    <property type="molecule type" value="Genomic_DNA"/>
</dbReference>
<accession>A0A4Z2H1A4</accession>
<comment type="caution">
    <text evidence="1">The sequence shown here is derived from an EMBL/GenBank/DDBJ whole genome shotgun (WGS) entry which is preliminary data.</text>
</comment>